<accession>A0A094ZLR9</accession>
<evidence type="ECO:0000256" key="4">
    <source>
        <dbReference type="ARBA" id="ARBA00022723"/>
    </source>
</evidence>
<dbReference type="CDD" id="cd10548">
    <property type="entry name" value="cupin_CDO"/>
    <property type="match status" value="1"/>
</dbReference>
<evidence type="ECO:0000256" key="9">
    <source>
        <dbReference type="PIRSR" id="PIRSR610300-50"/>
    </source>
</evidence>
<keyword evidence="8 10" id="KW-0408">Iron</keyword>
<evidence type="ECO:0000256" key="7">
    <source>
        <dbReference type="ARBA" id="ARBA00023002"/>
    </source>
</evidence>
<feature type="binding site" evidence="10">
    <location>
        <position position="106"/>
    </location>
    <ligand>
        <name>Fe cation</name>
        <dbReference type="ChEBI" id="CHEBI:24875"/>
        <note>catalytic</note>
    </ligand>
</feature>
<evidence type="ECO:0000256" key="5">
    <source>
        <dbReference type="ARBA" id="ARBA00022784"/>
    </source>
</evidence>
<feature type="cross-link" description="3'-(S-cysteinyl)-tyrosine (Cys-Tyr)" evidence="9">
    <location>
        <begin position="113"/>
        <end position="189"/>
    </location>
</feature>
<dbReference type="PANTHER" id="PTHR12918">
    <property type="entry name" value="CYSTEINE DIOXYGENASE"/>
    <property type="match status" value="1"/>
</dbReference>
<evidence type="ECO:0000256" key="1">
    <source>
        <dbReference type="ARBA" id="ARBA00004759"/>
    </source>
</evidence>
<evidence type="ECO:0000256" key="10">
    <source>
        <dbReference type="PIRSR" id="PIRSR610300-51"/>
    </source>
</evidence>
<gene>
    <name evidence="12" type="ORF">MS3_02092</name>
</gene>
<dbReference type="InterPro" id="IPR011051">
    <property type="entry name" value="RmlC_Cupin_sf"/>
</dbReference>
<sequence length="224" mass="25937">MSSNQLSIMNQLNSINLYQSNKEYQMPIISTLNDFIETIRIIFNEDHIDINEVYTILKNFQCDFSEWSKYIFYHKTKYTRNLIDEGNGKYNLLLLCWSEDQGTGVHDHSGADCFVKIIKGQIKETIYEWPKHFNPKKSYNSTNETDSPLVVKSVTVMNPGEVTYMHDKIGIHRLQNPSKTETAITLHLYCPPYTESMNFEESTSKTSKGTEKLNLPGYGHLKLC</sequence>
<reference evidence="12" key="1">
    <citation type="journal article" date="2012" name="Nat. Genet.">
        <title>Whole-genome sequence of Schistosoma haematobium.</title>
        <authorList>
            <person name="Young N.D."/>
            <person name="Jex A.R."/>
            <person name="Li B."/>
            <person name="Liu S."/>
            <person name="Yang L."/>
            <person name="Xiong Z."/>
            <person name="Li Y."/>
            <person name="Cantacessi C."/>
            <person name="Hall R.S."/>
            <person name="Xu X."/>
            <person name="Chen F."/>
            <person name="Wu X."/>
            <person name="Zerlotini A."/>
            <person name="Oliveira G."/>
            <person name="Hofmann A."/>
            <person name="Zhang G."/>
            <person name="Fang X."/>
            <person name="Kang Y."/>
            <person name="Campbell B.E."/>
            <person name="Loukas A."/>
            <person name="Ranganathan S."/>
            <person name="Rollinson D."/>
            <person name="Rinaldi G."/>
            <person name="Brindley P.J."/>
            <person name="Yang H."/>
            <person name="Wang J."/>
            <person name="Wang J."/>
            <person name="Gasser R.B."/>
        </authorList>
    </citation>
    <scope>NUCLEOTIDE SEQUENCE [LARGE SCALE GENOMIC DNA]</scope>
</reference>
<evidence type="ECO:0000256" key="6">
    <source>
        <dbReference type="ARBA" id="ARBA00022964"/>
    </source>
</evidence>
<evidence type="ECO:0000256" key="3">
    <source>
        <dbReference type="ARBA" id="ARBA00013133"/>
    </source>
</evidence>
<evidence type="ECO:0000256" key="11">
    <source>
        <dbReference type="RuleBase" id="RU366010"/>
    </source>
</evidence>
<dbReference type="GO" id="GO:0019448">
    <property type="term" value="P:L-cysteine catabolic process"/>
    <property type="evidence" value="ECO:0007669"/>
    <property type="project" value="TreeGrafter"/>
</dbReference>
<feature type="binding site" evidence="10">
    <location>
        <position position="172"/>
    </location>
    <ligand>
        <name>Fe cation</name>
        <dbReference type="ChEBI" id="CHEBI:24875"/>
        <note>catalytic</note>
    </ligand>
</feature>
<dbReference type="STRING" id="6185.A0A094ZLR9"/>
<dbReference type="UniPathway" id="UPA00012">
    <property type="reaction ID" value="UER00537"/>
</dbReference>
<feature type="binding site" evidence="10">
    <location>
        <position position="108"/>
    </location>
    <ligand>
        <name>Fe cation</name>
        <dbReference type="ChEBI" id="CHEBI:24875"/>
        <note>catalytic</note>
    </ligand>
</feature>
<dbReference type="AlphaFoldDB" id="A0A094ZLR9"/>
<dbReference type="GO" id="GO:0008198">
    <property type="term" value="F:ferrous iron binding"/>
    <property type="evidence" value="ECO:0007669"/>
    <property type="project" value="TreeGrafter"/>
</dbReference>
<protein>
    <recommendedName>
        <fullName evidence="3 11">Cysteine dioxygenase</fullName>
        <ecNumber evidence="3 11">1.13.11.20</ecNumber>
    </recommendedName>
</protein>
<dbReference type="Gene3D" id="2.60.120.10">
    <property type="entry name" value="Jelly Rolls"/>
    <property type="match status" value="1"/>
</dbReference>
<keyword evidence="5 9" id="KW-0883">Thioether bond</keyword>
<keyword evidence="6 11" id="KW-0223">Dioxygenase</keyword>
<dbReference type="EMBL" id="KL250576">
    <property type="protein sequence ID" value="KGB33904.1"/>
    <property type="molecule type" value="Genomic_DNA"/>
</dbReference>
<dbReference type="InterPro" id="IPR010300">
    <property type="entry name" value="CDO_1"/>
</dbReference>
<proteinExistence type="inferred from homology"/>
<comment type="similarity">
    <text evidence="2 11">Belongs to the cysteine dioxygenase family.</text>
</comment>
<evidence type="ECO:0000313" key="12">
    <source>
        <dbReference type="EMBL" id="KGB33904.1"/>
    </source>
</evidence>
<organism evidence="12">
    <name type="scientific">Schistosoma haematobium</name>
    <name type="common">Blood fluke</name>
    <dbReference type="NCBI Taxonomy" id="6185"/>
    <lineage>
        <taxon>Eukaryota</taxon>
        <taxon>Metazoa</taxon>
        <taxon>Spiralia</taxon>
        <taxon>Lophotrochozoa</taxon>
        <taxon>Platyhelminthes</taxon>
        <taxon>Trematoda</taxon>
        <taxon>Digenea</taxon>
        <taxon>Strigeidida</taxon>
        <taxon>Schistosomatoidea</taxon>
        <taxon>Schistosomatidae</taxon>
        <taxon>Schistosoma</taxon>
    </lineage>
</organism>
<name>A0A094ZLR9_SCHHA</name>
<dbReference type="GO" id="GO:0017172">
    <property type="term" value="F:cysteine dioxygenase activity"/>
    <property type="evidence" value="ECO:0007669"/>
    <property type="project" value="UniProtKB-UniRule"/>
</dbReference>
<comment type="pathway">
    <text evidence="1 11">Organosulfur biosynthesis; taurine biosynthesis; hypotaurine from L-cysteine: step 1/2.</text>
</comment>
<keyword evidence="7 11" id="KW-0560">Oxidoreductase</keyword>
<dbReference type="EC" id="1.13.11.20" evidence="3 11"/>
<dbReference type="Pfam" id="PF05995">
    <property type="entry name" value="CDO_I"/>
    <property type="match status" value="1"/>
</dbReference>
<dbReference type="GO" id="GO:0042412">
    <property type="term" value="P:taurine biosynthetic process"/>
    <property type="evidence" value="ECO:0007669"/>
    <property type="project" value="UniProtKB-UniRule"/>
</dbReference>
<evidence type="ECO:0000256" key="8">
    <source>
        <dbReference type="ARBA" id="ARBA00023004"/>
    </source>
</evidence>
<comment type="cofactor">
    <cofactor evidence="11">
        <name>Fe cation</name>
        <dbReference type="ChEBI" id="CHEBI:24875"/>
    </cofactor>
    <text evidence="11">Binds 1 Fe cation per subunit.</text>
</comment>
<comment type="catalytic activity">
    <reaction evidence="11">
        <text>L-cysteine + O2 = 3-sulfino-L-alanine + H(+)</text>
        <dbReference type="Rhea" id="RHEA:20441"/>
        <dbReference type="ChEBI" id="CHEBI:15378"/>
        <dbReference type="ChEBI" id="CHEBI:15379"/>
        <dbReference type="ChEBI" id="CHEBI:35235"/>
        <dbReference type="ChEBI" id="CHEBI:61085"/>
        <dbReference type="EC" id="1.13.11.20"/>
    </reaction>
</comment>
<evidence type="ECO:0000256" key="2">
    <source>
        <dbReference type="ARBA" id="ARBA00006622"/>
    </source>
</evidence>
<dbReference type="SUPFAM" id="SSF51182">
    <property type="entry name" value="RmlC-like cupins"/>
    <property type="match status" value="1"/>
</dbReference>
<keyword evidence="4 10" id="KW-0479">Metal-binding</keyword>
<dbReference type="PANTHER" id="PTHR12918:SF1">
    <property type="entry name" value="CYSTEINE DIOXYGENASE TYPE 1"/>
    <property type="match status" value="1"/>
</dbReference>
<dbReference type="InterPro" id="IPR014710">
    <property type="entry name" value="RmlC-like_jellyroll"/>
</dbReference>